<evidence type="ECO:0000259" key="2">
    <source>
        <dbReference type="PROSITE" id="PS50056"/>
    </source>
</evidence>
<dbReference type="InterPro" id="IPR000387">
    <property type="entry name" value="Tyr_Pase_dom"/>
</dbReference>
<feature type="signal peptide" evidence="1">
    <location>
        <begin position="1"/>
        <end position="19"/>
    </location>
</feature>
<name>A0A0P1EB53_9RHOB</name>
<keyword evidence="1" id="KW-0732">Signal</keyword>
<dbReference type="SUPFAM" id="SSF52799">
    <property type="entry name" value="(Phosphotyrosine protein) phosphatases II"/>
    <property type="match status" value="1"/>
</dbReference>
<accession>A0A0P1EB53</accession>
<dbReference type="PROSITE" id="PS50056">
    <property type="entry name" value="TYR_PHOSPHATASE_2"/>
    <property type="match status" value="1"/>
</dbReference>
<evidence type="ECO:0000313" key="3">
    <source>
        <dbReference type="EMBL" id="CUH46679.1"/>
    </source>
</evidence>
<dbReference type="AlphaFoldDB" id="A0A0P1EB53"/>
<dbReference type="EMBL" id="CYPU01000016">
    <property type="protein sequence ID" value="CUH46679.1"/>
    <property type="molecule type" value="Genomic_DNA"/>
</dbReference>
<feature type="chain" id="PRO_5006061386" description="Tyrosine specific protein phosphatases domain-containing protein" evidence="1">
    <location>
        <begin position="20"/>
        <end position="214"/>
    </location>
</feature>
<gene>
    <name evidence="3" type="ORF">RUA4292_00845</name>
</gene>
<dbReference type="Gene3D" id="3.90.190.10">
    <property type="entry name" value="Protein tyrosine phosphatase superfamily"/>
    <property type="match status" value="1"/>
</dbReference>
<dbReference type="InterPro" id="IPR029021">
    <property type="entry name" value="Prot-tyrosine_phosphatase-like"/>
</dbReference>
<dbReference type="Proteomes" id="UP000050783">
    <property type="component" value="Unassembled WGS sequence"/>
</dbReference>
<sequence length="214" mass="22892">MRFLASLIFIGVLATAANSDVTSRNGGPSNSQMLSKGGDGGIDGVAFFRPVLSGVLYRSGFKGGDKDRTGLSEGQRETLCGEGFSTGFYADFGKNTEYGRTSCGNGSFDYQSARSSRPDAVMSSIHEVIKNPGKGPVLVHCMWGVHSSGALSAMALVQFCGWKEERAKEYWNDARNGAPCSGGCDQWIESKFSNFSVDPKLKISNEQQAAICPK</sequence>
<feature type="domain" description="Tyrosine specific protein phosphatases" evidence="2">
    <location>
        <begin position="119"/>
        <end position="158"/>
    </location>
</feature>
<reference evidence="3 4" key="1">
    <citation type="submission" date="2015-09" db="EMBL/GenBank/DDBJ databases">
        <authorList>
            <consortium name="Swine Surveillance"/>
        </authorList>
    </citation>
    <scope>NUCLEOTIDE SEQUENCE [LARGE SCALE GENOMIC DNA]</scope>
    <source>
        <strain evidence="3 4">CECT 4292</strain>
    </source>
</reference>
<evidence type="ECO:0000313" key="4">
    <source>
        <dbReference type="Proteomes" id="UP000050783"/>
    </source>
</evidence>
<proteinExistence type="predicted"/>
<evidence type="ECO:0000256" key="1">
    <source>
        <dbReference type="SAM" id="SignalP"/>
    </source>
</evidence>
<organism evidence="3 4">
    <name type="scientific">Ruegeria atlantica</name>
    <dbReference type="NCBI Taxonomy" id="81569"/>
    <lineage>
        <taxon>Bacteria</taxon>
        <taxon>Pseudomonadati</taxon>
        <taxon>Pseudomonadota</taxon>
        <taxon>Alphaproteobacteria</taxon>
        <taxon>Rhodobacterales</taxon>
        <taxon>Roseobacteraceae</taxon>
        <taxon>Ruegeria</taxon>
    </lineage>
</organism>
<protein>
    <recommendedName>
        <fullName evidence="2">Tyrosine specific protein phosphatases domain-containing protein</fullName>
    </recommendedName>
</protein>